<dbReference type="Proteomes" id="UP000239156">
    <property type="component" value="Unassembled WGS sequence"/>
</dbReference>
<dbReference type="AlphaFoldDB" id="A0A2S4UHU4"/>
<reference evidence="1" key="1">
    <citation type="submission" date="2017-12" db="EMBL/GenBank/DDBJ databases">
        <title>Gene loss provides genomic basis for host adaptation in cereal stripe rust fungi.</title>
        <authorList>
            <person name="Xia C."/>
        </authorList>
    </citation>
    <scope>NUCLEOTIDE SEQUENCE [LARGE SCALE GENOMIC DNA]</scope>
    <source>
        <strain evidence="1">93-210</strain>
    </source>
</reference>
<protein>
    <submittedName>
        <fullName evidence="1">Uncharacterized protein</fullName>
    </submittedName>
</protein>
<sequence length="284" mass="32346">MSSRGTLAVISSSVLHLIKGLSEPFLVAAGICGGTIEHRSPYSMPRPLKNIHYPLRLTSSVLVSLNQTENSVLETTDLWQLSNALLFMDVKLSNHTKISSQVRNLANVYSLFTDEIEKLDLAGIHTIELISQEYFKMIYQSKHTKTQVINSMLKLSNYEVDNLQANVNRTIKLASHLLAEQDATSILFHDEISSLERAQYRRGLWIFRTGGYKMVEIKETMAFLLQNKIDLKRSWFALEMQRRKLVLFLETTQQMKVYMSNAVGETAGLELIFAHFSKVSQKSK</sequence>
<accession>A0A2S4UHU4</accession>
<keyword evidence="2" id="KW-1185">Reference proteome</keyword>
<dbReference type="VEuPathDB" id="FungiDB:PSHT_12157"/>
<gene>
    <name evidence="1" type="ORF">PSTT_15426</name>
</gene>
<dbReference type="EMBL" id="PKSL01000283">
    <property type="protein sequence ID" value="POV96829.1"/>
    <property type="molecule type" value="Genomic_DNA"/>
</dbReference>
<evidence type="ECO:0000313" key="1">
    <source>
        <dbReference type="EMBL" id="POV96829.1"/>
    </source>
</evidence>
<proteinExistence type="predicted"/>
<name>A0A2S4UHU4_9BASI</name>
<organism evidence="1 2">
    <name type="scientific">Puccinia striiformis</name>
    <dbReference type="NCBI Taxonomy" id="27350"/>
    <lineage>
        <taxon>Eukaryota</taxon>
        <taxon>Fungi</taxon>
        <taxon>Dikarya</taxon>
        <taxon>Basidiomycota</taxon>
        <taxon>Pucciniomycotina</taxon>
        <taxon>Pucciniomycetes</taxon>
        <taxon>Pucciniales</taxon>
        <taxon>Pucciniaceae</taxon>
        <taxon>Puccinia</taxon>
    </lineage>
</organism>
<comment type="caution">
    <text evidence="1">The sequence shown here is derived from an EMBL/GenBank/DDBJ whole genome shotgun (WGS) entry which is preliminary data.</text>
</comment>
<evidence type="ECO:0000313" key="2">
    <source>
        <dbReference type="Proteomes" id="UP000239156"/>
    </source>
</evidence>
<dbReference type="VEuPathDB" id="FungiDB:PSTT_15426"/>